<dbReference type="AlphaFoldDB" id="A0A560CUL1"/>
<reference evidence="1 2" key="1">
    <citation type="submission" date="2019-06" db="EMBL/GenBank/DDBJ databases">
        <title>Genomic Encyclopedia of Type Strains, Phase IV (KMG-V): Genome sequencing to study the core and pangenomes of soil and plant-associated prokaryotes.</title>
        <authorList>
            <person name="Whitman W."/>
        </authorList>
    </citation>
    <scope>NUCLEOTIDE SEQUENCE [LARGE SCALE GENOMIC DNA]</scope>
    <source>
        <strain evidence="1 2">BR 510</strain>
    </source>
</reference>
<organism evidence="1 2">
    <name type="scientific">Bradyrhizobium stylosanthis</name>
    <dbReference type="NCBI Taxonomy" id="1803665"/>
    <lineage>
        <taxon>Bacteria</taxon>
        <taxon>Pseudomonadati</taxon>
        <taxon>Pseudomonadota</taxon>
        <taxon>Alphaproteobacteria</taxon>
        <taxon>Hyphomicrobiales</taxon>
        <taxon>Nitrobacteraceae</taxon>
        <taxon>Bradyrhizobium</taxon>
    </lineage>
</organism>
<dbReference type="EMBL" id="VITK01000031">
    <property type="protein sequence ID" value="TWA88546.1"/>
    <property type="molecule type" value="Genomic_DNA"/>
</dbReference>
<dbReference type="Proteomes" id="UP000319949">
    <property type="component" value="Unassembled WGS sequence"/>
</dbReference>
<name>A0A560CUL1_9BRAD</name>
<comment type="caution">
    <text evidence="1">The sequence shown here is derived from an EMBL/GenBank/DDBJ whole genome shotgun (WGS) entry which is preliminary data.</text>
</comment>
<sequence>MVTAQTGMATIDHVSIGTPSYPWRHPLLNEPYHAASLTNCAD</sequence>
<accession>A0A560CUL1</accession>
<gene>
    <name evidence="1" type="ORF">FBZ96_1311</name>
</gene>
<evidence type="ECO:0000313" key="1">
    <source>
        <dbReference type="EMBL" id="TWA88546.1"/>
    </source>
</evidence>
<evidence type="ECO:0000313" key="2">
    <source>
        <dbReference type="Proteomes" id="UP000319949"/>
    </source>
</evidence>
<protein>
    <submittedName>
        <fullName evidence="1">Uncharacterized protein</fullName>
    </submittedName>
</protein>
<proteinExistence type="predicted"/>
<keyword evidence="2" id="KW-1185">Reference proteome</keyword>